<dbReference type="PANTHER" id="PTHR46154">
    <property type="match status" value="1"/>
</dbReference>
<feature type="transmembrane region" description="Helical" evidence="8">
    <location>
        <begin position="433"/>
        <end position="452"/>
    </location>
</feature>
<evidence type="ECO:0000256" key="2">
    <source>
        <dbReference type="ARBA" id="ARBA00006434"/>
    </source>
</evidence>
<dbReference type="GO" id="GO:0015204">
    <property type="term" value="F:urea transmembrane transporter activity"/>
    <property type="evidence" value="ECO:0007669"/>
    <property type="project" value="InterPro"/>
</dbReference>
<dbReference type="InterPro" id="IPR031155">
    <property type="entry name" value="DUR"/>
</dbReference>
<keyword evidence="10" id="KW-1185">Reference proteome</keyword>
<feature type="transmembrane region" description="Helical" evidence="8">
    <location>
        <begin position="160"/>
        <end position="184"/>
    </location>
</feature>
<dbReference type="EMBL" id="KV454012">
    <property type="protein sequence ID" value="ODV96528.1"/>
    <property type="molecule type" value="Genomic_DNA"/>
</dbReference>
<feature type="transmembrane region" description="Helical" evidence="8">
    <location>
        <begin position="354"/>
        <end position="378"/>
    </location>
</feature>
<evidence type="ECO:0000256" key="5">
    <source>
        <dbReference type="ARBA" id="ARBA00023136"/>
    </source>
</evidence>
<dbReference type="InterPro" id="IPR038377">
    <property type="entry name" value="Na/Glc_symporter_sf"/>
</dbReference>
<evidence type="ECO:0000256" key="8">
    <source>
        <dbReference type="SAM" id="Phobius"/>
    </source>
</evidence>
<feature type="compositionally biased region" description="Polar residues" evidence="7">
    <location>
        <begin position="540"/>
        <end position="554"/>
    </location>
</feature>
<feature type="transmembrane region" description="Helical" evidence="8">
    <location>
        <begin position="498"/>
        <end position="518"/>
    </location>
</feature>
<feature type="transmembrane region" description="Helical" evidence="8">
    <location>
        <begin position="91"/>
        <end position="113"/>
    </location>
</feature>
<gene>
    <name evidence="9" type="ORF">PACTADRAFT_39464</name>
</gene>
<feature type="region of interest" description="Disordered" evidence="7">
    <location>
        <begin position="539"/>
        <end position="568"/>
    </location>
</feature>
<dbReference type="GO" id="GO:0005886">
    <property type="term" value="C:plasma membrane"/>
    <property type="evidence" value="ECO:0007669"/>
    <property type="project" value="TreeGrafter"/>
</dbReference>
<protein>
    <recommendedName>
        <fullName evidence="11">Urea active transporter</fullName>
    </recommendedName>
</protein>
<feature type="transmembrane region" description="Helical" evidence="8">
    <location>
        <begin position="56"/>
        <end position="79"/>
    </location>
</feature>
<feature type="transmembrane region" description="Helical" evidence="8">
    <location>
        <begin position="459"/>
        <end position="478"/>
    </location>
</feature>
<dbReference type="PROSITE" id="PS50283">
    <property type="entry name" value="NA_SOLUT_SYMP_3"/>
    <property type="match status" value="1"/>
</dbReference>
<organism evidence="9 10">
    <name type="scientific">Pachysolen tannophilus NRRL Y-2460</name>
    <dbReference type="NCBI Taxonomy" id="669874"/>
    <lineage>
        <taxon>Eukaryota</taxon>
        <taxon>Fungi</taxon>
        <taxon>Dikarya</taxon>
        <taxon>Ascomycota</taxon>
        <taxon>Saccharomycotina</taxon>
        <taxon>Pichiomycetes</taxon>
        <taxon>Pachysolenaceae</taxon>
        <taxon>Pachysolen</taxon>
    </lineage>
</organism>
<dbReference type="PANTHER" id="PTHR46154:SF3">
    <property type="entry name" value="DUR32P"/>
    <property type="match status" value="1"/>
</dbReference>
<evidence type="ECO:0008006" key="11">
    <source>
        <dbReference type="Google" id="ProtNLM"/>
    </source>
</evidence>
<comment type="subcellular location">
    <subcellularLocation>
        <location evidence="1">Membrane</location>
        <topology evidence="1">Multi-pass membrane protein</topology>
    </subcellularLocation>
</comment>
<comment type="similarity">
    <text evidence="2 6">Belongs to the sodium:solute symporter (SSF) (TC 2.A.21) family.</text>
</comment>
<dbReference type="InterPro" id="IPR001734">
    <property type="entry name" value="Na/solute_symporter"/>
</dbReference>
<feature type="transmembrane region" description="Helical" evidence="8">
    <location>
        <begin position="594"/>
        <end position="615"/>
    </location>
</feature>
<evidence type="ECO:0000256" key="1">
    <source>
        <dbReference type="ARBA" id="ARBA00004141"/>
    </source>
</evidence>
<dbReference type="AlphaFoldDB" id="A0A1E4TXY4"/>
<feature type="transmembrane region" description="Helical" evidence="8">
    <location>
        <begin position="12"/>
        <end position="35"/>
    </location>
</feature>
<reference evidence="10" key="1">
    <citation type="submission" date="2016-05" db="EMBL/GenBank/DDBJ databases">
        <title>Comparative genomics of biotechnologically important yeasts.</title>
        <authorList>
            <consortium name="DOE Joint Genome Institute"/>
            <person name="Riley R."/>
            <person name="Haridas S."/>
            <person name="Wolfe K.H."/>
            <person name="Lopes M.R."/>
            <person name="Hittinger C.T."/>
            <person name="Goker M."/>
            <person name="Salamov A."/>
            <person name="Wisecaver J."/>
            <person name="Long T.M."/>
            <person name="Aerts A.L."/>
            <person name="Barry K."/>
            <person name="Choi C."/>
            <person name="Clum A."/>
            <person name="Coughlan A.Y."/>
            <person name="Deshpande S."/>
            <person name="Douglass A.P."/>
            <person name="Hanson S.J."/>
            <person name="Klenk H.-P."/>
            <person name="Labutti K."/>
            <person name="Lapidus A."/>
            <person name="Lindquist E."/>
            <person name="Lipzen A."/>
            <person name="Meier-Kolthoff J.P."/>
            <person name="Ohm R.A."/>
            <person name="Otillar R.P."/>
            <person name="Pangilinan J."/>
            <person name="Peng Y."/>
            <person name="Rokas A."/>
            <person name="Rosa C.A."/>
            <person name="Scheuner C."/>
            <person name="Sibirny A.A."/>
            <person name="Slot J.C."/>
            <person name="Stielow J.B."/>
            <person name="Sun H."/>
            <person name="Kurtzman C.P."/>
            <person name="Blackwell M."/>
            <person name="Grigoriev I.V."/>
            <person name="Jeffries T.W."/>
        </authorList>
    </citation>
    <scope>NUCLEOTIDE SEQUENCE [LARGE SCALE GENOMIC DNA]</scope>
    <source>
        <strain evidence="10">NRRL Y-2460</strain>
    </source>
</reference>
<dbReference type="STRING" id="669874.A0A1E4TXY4"/>
<feature type="transmembrane region" description="Helical" evidence="8">
    <location>
        <begin position="399"/>
        <end position="421"/>
    </location>
</feature>
<dbReference type="OrthoDB" id="6132759at2759"/>
<evidence type="ECO:0000256" key="6">
    <source>
        <dbReference type="RuleBase" id="RU362091"/>
    </source>
</evidence>
<evidence type="ECO:0000256" key="4">
    <source>
        <dbReference type="ARBA" id="ARBA00022989"/>
    </source>
</evidence>
<accession>A0A1E4TXY4</accession>
<feature type="transmembrane region" description="Helical" evidence="8">
    <location>
        <begin position="293"/>
        <end position="318"/>
    </location>
</feature>
<feature type="transmembrane region" description="Helical" evidence="8">
    <location>
        <begin position="627"/>
        <end position="649"/>
    </location>
</feature>
<keyword evidence="4 8" id="KW-1133">Transmembrane helix</keyword>
<dbReference type="Proteomes" id="UP000094236">
    <property type="component" value="Unassembled WGS sequence"/>
</dbReference>
<keyword evidence="5 8" id="KW-0472">Membrane</keyword>
<dbReference type="Gene3D" id="1.20.1730.10">
    <property type="entry name" value="Sodium/glucose cotransporter"/>
    <property type="match status" value="1"/>
</dbReference>
<feature type="transmembrane region" description="Helical" evidence="8">
    <location>
        <begin position="134"/>
        <end position="154"/>
    </location>
</feature>
<feature type="transmembrane region" description="Helical" evidence="8">
    <location>
        <begin position="196"/>
        <end position="215"/>
    </location>
</feature>
<name>A0A1E4TXY4_PACTA</name>
<keyword evidence="3 8" id="KW-0812">Transmembrane</keyword>
<evidence type="ECO:0000313" key="10">
    <source>
        <dbReference type="Proteomes" id="UP000094236"/>
    </source>
</evidence>
<proteinExistence type="inferred from homology"/>
<sequence>MTSSVQILDQGVGYGILVGVGALFATFIAVITKLMNRYLHENSNSTEMFMVANRSVGIGLTGSAVLSSWLWATVILWSVVMVYNYGIGSAYLYAATSSVQIAILTVIGIEAKLKIPHAHTSLEIIQLRYGKYTHILYIFLCLVNNLLSCASMILGASSAIVAMCGIHVVAANLLLPFGVICYTVVGGLKSTFLTDYIHTVIALIVFIYFATAALTNEEIGGIGSLYRKVRDWELENNHNISGNYEGSLLTMKSQGAWFFGLIHSIGDTGLSVMDSSFWQKAYSADVNAMVPGYIIGSLTIYACAWPIGTIFGLIAVILEDTSIFPTYPNKMTTDDIDSGYVIIYTLKALLGKNAVAALALCIFLAATSTVSAQTISVSSIISFDIYRTYINPKATDKQLIAISHFGVIFFGLFCAGFSIMLNYVGVNITWMGYFYSMVICPGVIPLIASIIWKDQNLPGVFISPIIGMGAGLGVWLGTAKKMYGALNLDTTVEQLPCLYGSLTALFLPGILTVIISLVKPANFDWNILKKATLVEDNDQFSENPENSSSGQSDFENPDFEKQDSDVSKQPLAHVGSVSAVEENKKKKLKKMIRIAWIYCIANILITQVVWPLPLYRDYIFTESFFKGWVGVSVAVIYASFIVVGIYPLWDGRNAIKKVIFGVYRDLSKKKV</sequence>
<evidence type="ECO:0000256" key="7">
    <source>
        <dbReference type="SAM" id="MobiDB-lite"/>
    </source>
</evidence>
<dbReference type="CDD" id="cd11476">
    <property type="entry name" value="SLC5sbd_DUR3"/>
    <property type="match status" value="1"/>
</dbReference>
<evidence type="ECO:0000313" key="9">
    <source>
        <dbReference type="EMBL" id="ODV96528.1"/>
    </source>
</evidence>
<evidence type="ECO:0000256" key="3">
    <source>
        <dbReference type="ARBA" id="ARBA00022692"/>
    </source>
</evidence>
<dbReference type="Pfam" id="PF00474">
    <property type="entry name" value="SSF"/>
    <property type="match status" value="1"/>
</dbReference>